<organism evidence="2 3">
    <name type="scientific">Metallibacterium scheffleri</name>
    <dbReference type="NCBI Taxonomy" id="993689"/>
    <lineage>
        <taxon>Bacteria</taxon>
        <taxon>Pseudomonadati</taxon>
        <taxon>Pseudomonadota</taxon>
        <taxon>Gammaproteobacteria</taxon>
        <taxon>Lysobacterales</taxon>
        <taxon>Rhodanobacteraceae</taxon>
        <taxon>Metallibacterium</taxon>
    </lineage>
</organism>
<reference evidence="2 3" key="1">
    <citation type="submission" date="2017-02" db="EMBL/GenBank/DDBJ databases">
        <title>Whole genome sequencing of Metallibacterium scheffleri DSM 24874 (T).</title>
        <authorList>
            <person name="Kumar S."/>
            <person name="Patil P."/>
            <person name="Patil P.B."/>
        </authorList>
    </citation>
    <scope>NUCLEOTIDE SEQUENCE [LARGE SCALE GENOMIC DNA]</scope>
    <source>
        <strain evidence="2 3">DSM 24874</strain>
    </source>
</reference>
<evidence type="ECO:0000313" key="2">
    <source>
        <dbReference type="EMBL" id="THD07125.1"/>
    </source>
</evidence>
<dbReference type="OrthoDB" id="6777010at2"/>
<accession>A0A4S3KEY1</accession>
<dbReference type="RefSeq" id="WP_081126301.1">
    <property type="nucleotide sequence ID" value="NZ_LDOS01000001.1"/>
</dbReference>
<dbReference type="Proteomes" id="UP000307749">
    <property type="component" value="Unassembled WGS sequence"/>
</dbReference>
<name>A0A4S3KEY1_9GAMM</name>
<keyword evidence="3" id="KW-1185">Reference proteome</keyword>
<protein>
    <submittedName>
        <fullName evidence="2">Uncharacterized protein</fullName>
    </submittedName>
</protein>
<sequence>MEIEATDIKMSTSVQTETFYFTGGLCAHPLNDGHLALAPVGVNDKGLIGYRLTWPEVLEATTAAGCVMAGVNQRHNTGRPTRSEVWRPDVPTSGQQLHAGDSWRALSHVARVSGDQQFSDLARYVSVSVHAAGVRLRDVADAHHEQLRWALIEGKKPGVRFSNTAMTDLHLAFHSLAGELYSARDHLAHVAAVECSAPEKVDGMGRLEEWLATSDNAAAANNPLVALLFANMGTKNAPGWLRILGEFRNTVMHRQPMGANPAAGGLSVAESMTCAGPVRTIRLVPMNAATKGPDPFVELVGLYKQFEALAIEATARLPYKVELPRVVGR</sequence>
<proteinExistence type="predicted"/>
<gene>
    <name evidence="2" type="ORF">B1806_15355</name>
</gene>
<dbReference type="EMBL" id="MWQO01000065">
    <property type="protein sequence ID" value="THD07125.1"/>
    <property type="molecule type" value="Genomic_DNA"/>
</dbReference>
<dbReference type="AlphaFoldDB" id="A0A4S3KEY1"/>
<comment type="caution">
    <text evidence="2">The sequence shown here is derived from an EMBL/GenBank/DDBJ whole genome shotgun (WGS) entry which is preliminary data.</text>
</comment>
<evidence type="ECO:0000313" key="3">
    <source>
        <dbReference type="Proteomes" id="UP000307749"/>
    </source>
</evidence>
<feature type="region of interest" description="Disordered" evidence="1">
    <location>
        <begin position="74"/>
        <end position="94"/>
    </location>
</feature>
<dbReference type="STRING" id="993689.GCA_002077135_00950"/>
<evidence type="ECO:0000256" key="1">
    <source>
        <dbReference type="SAM" id="MobiDB-lite"/>
    </source>
</evidence>